<feature type="region of interest" description="Disordered" evidence="1">
    <location>
        <begin position="1"/>
        <end position="155"/>
    </location>
</feature>
<proteinExistence type="predicted"/>
<feature type="compositionally biased region" description="Basic and acidic residues" evidence="1">
    <location>
        <begin position="125"/>
        <end position="134"/>
    </location>
</feature>
<sequence length="218" mass="25231">MHLRHLADQALHQRQRQFPDQVHLRLGHEGETHRVRRGEDAQTEHQRGLQSLSENQTHDHLPDLRFGADRRRHQRRRPGGHGRAARRGHLRLQLPGFPRPEPVGRAPHHQHRLDQRQSRHVRAGNQERLRDQLRRRVQHPGRPGGDGRLLPADGHSGALHLHRQRFLRRPARHAPRSSQRAGMRPVGGVHLQRTARQIRHSPAGHRRLRFPPAVAVAA</sequence>
<comment type="caution">
    <text evidence="2">The sequence shown here is derived from an EMBL/GenBank/DDBJ whole genome shotgun (WGS) entry which is preliminary data.</text>
</comment>
<organism evidence="2">
    <name type="scientific">bioreactor metagenome</name>
    <dbReference type="NCBI Taxonomy" id="1076179"/>
    <lineage>
        <taxon>unclassified sequences</taxon>
        <taxon>metagenomes</taxon>
        <taxon>ecological metagenomes</taxon>
    </lineage>
</organism>
<feature type="compositionally biased region" description="Basic residues" evidence="1">
    <location>
        <begin position="70"/>
        <end position="90"/>
    </location>
</feature>
<name>A0A645EWV8_9ZZZZ</name>
<evidence type="ECO:0000256" key="1">
    <source>
        <dbReference type="SAM" id="MobiDB-lite"/>
    </source>
</evidence>
<feature type="compositionally biased region" description="Basic and acidic residues" evidence="1">
    <location>
        <begin position="22"/>
        <end position="47"/>
    </location>
</feature>
<protein>
    <submittedName>
        <fullName evidence="2">Uncharacterized protein</fullName>
    </submittedName>
</protein>
<accession>A0A645EWV8</accession>
<feature type="region of interest" description="Disordered" evidence="1">
    <location>
        <begin position="167"/>
        <end position="218"/>
    </location>
</feature>
<feature type="compositionally biased region" description="Basic and acidic residues" evidence="1">
    <location>
        <begin position="56"/>
        <end position="69"/>
    </location>
</feature>
<dbReference type="EMBL" id="VSSQ01052270">
    <property type="protein sequence ID" value="MPN06367.1"/>
    <property type="molecule type" value="Genomic_DNA"/>
</dbReference>
<gene>
    <name evidence="2" type="ORF">SDC9_153623</name>
</gene>
<evidence type="ECO:0000313" key="2">
    <source>
        <dbReference type="EMBL" id="MPN06367.1"/>
    </source>
</evidence>
<feature type="compositionally biased region" description="Basic residues" evidence="1">
    <location>
        <begin position="196"/>
        <end position="209"/>
    </location>
</feature>
<reference evidence="2" key="1">
    <citation type="submission" date="2019-08" db="EMBL/GenBank/DDBJ databases">
        <authorList>
            <person name="Kucharzyk K."/>
            <person name="Murdoch R.W."/>
            <person name="Higgins S."/>
            <person name="Loffler F."/>
        </authorList>
    </citation>
    <scope>NUCLEOTIDE SEQUENCE</scope>
</reference>
<dbReference type="AlphaFoldDB" id="A0A645EWV8"/>